<keyword evidence="4" id="KW-0597">Phosphoprotein</keyword>
<dbReference type="PRINTS" id="PR00344">
    <property type="entry name" value="BCTRLSENSOR"/>
</dbReference>
<dbReference type="AlphaFoldDB" id="A0A1R1MNN9"/>
<dbReference type="CDD" id="cd00082">
    <property type="entry name" value="HisKA"/>
    <property type="match status" value="1"/>
</dbReference>
<evidence type="ECO:0000256" key="7">
    <source>
        <dbReference type="ARBA" id="ARBA00022777"/>
    </source>
</evidence>
<dbReference type="SUPFAM" id="SSF158472">
    <property type="entry name" value="HAMP domain-like"/>
    <property type="match status" value="1"/>
</dbReference>
<evidence type="ECO:0000256" key="8">
    <source>
        <dbReference type="ARBA" id="ARBA00022989"/>
    </source>
</evidence>
<dbReference type="RefSeq" id="WP_076712080.1">
    <property type="nucleotide sequence ID" value="NZ_MOEN01000001.1"/>
</dbReference>
<dbReference type="SMART" id="SM00304">
    <property type="entry name" value="HAMP"/>
    <property type="match status" value="1"/>
</dbReference>
<protein>
    <recommendedName>
        <fullName evidence="3">histidine kinase</fullName>
        <ecNumber evidence="3">2.7.13.3</ecNumber>
    </recommendedName>
</protein>
<dbReference type="STRING" id="1914305.BLW93_00130"/>
<dbReference type="InterPro" id="IPR003594">
    <property type="entry name" value="HATPase_dom"/>
</dbReference>
<dbReference type="InterPro" id="IPR004358">
    <property type="entry name" value="Sig_transdc_His_kin-like_C"/>
</dbReference>
<evidence type="ECO:0000256" key="10">
    <source>
        <dbReference type="SAM" id="Phobius"/>
    </source>
</evidence>
<evidence type="ECO:0000256" key="5">
    <source>
        <dbReference type="ARBA" id="ARBA00022679"/>
    </source>
</evidence>
<dbReference type="Gene3D" id="3.30.565.10">
    <property type="entry name" value="Histidine kinase-like ATPase, C-terminal domain"/>
    <property type="match status" value="1"/>
</dbReference>
<feature type="transmembrane region" description="Helical" evidence="10">
    <location>
        <begin position="48"/>
        <end position="72"/>
    </location>
</feature>
<dbReference type="PROSITE" id="PS50109">
    <property type="entry name" value="HIS_KIN"/>
    <property type="match status" value="1"/>
</dbReference>
<reference evidence="13 14" key="1">
    <citation type="submission" date="2016-10" db="EMBL/GenBank/DDBJ databases">
        <title>Genome sequence of a sulfur-reducing bacterium Desulfurobacterium indicum K6013.</title>
        <authorList>
            <person name="Cao J."/>
            <person name="Shao Z."/>
            <person name="Alain K."/>
            <person name="Jebbar M."/>
        </authorList>
    </citation>
    <scope>NUCLEOTIDE SEQUENCE [LARGE SCALE GENOMIC DNA]</scope>
    <source>
        <strain evidence="13 14">K6013</strain>
    </source>
</reference>
<dbReference type="PIRSF" id="PIRSF037532">
    <property type="entry name" value="STHK_NtrY"/>
    <property type="match status" value="1"/>
</dbReference>
<evidence type="ECO:0000256" key="6">
    <source>
        <dbReference type="ARBA" id="ARBA00022692"/>
    </source>
</evidence>
<keyword evidence="7 13" id="KW-0418">Kinase</keyword>
<dbReference type="Pfam" id="PF00512">
    <property type="entry name" value="HisKA"/>
    <property type="match status" value="1"/>
</dbReference>
<evidence type="ECO:0000313" key="13">
    <source>
        <dbReference type="EMBL" id="OMH41330.1"/>
    </source>
</evidence>
<dbReference type="Gene3D" id="3.30.450.20">
    <property type="entry name" value="PAS domain"/>
    <property type="match status" value="1"/>
</dbReference>
<keyword evidence="6 10" id="KW-0812">Transmembrane</keyword>
<dbReference type="Gene3D" id="1.10.8.500">
    <property type="entry name" value="HAMP domain in histidine kinase"/>
    <property type="match status" value="1"/>
</dbReference>
<dbReference type="CDD" id="cd00075">
    <property type="entry name" value="HATPase"/>
    <property type="match status" value="1"/>
</dbReference>
<comment type="subcellular location">
    <subcellularLocation>
        <location evidence="2">Membrane</location>
        <topology evidence="2">Multi-pass membrane protein</topology>
    </subcellularLocation>
</comment>
<keyword evidence="9 10" id="KW-0472">Membrane</keyword>
<dbReference type="PANTHER" id="PTHR45528:SF9">
    <property type="entry name" value="SENSOR HISTIDINE KINASE YBDK"/>
    <property type="match status" value="1"/>
</dbReference>
<dbReference type="InterPro" id="IPR017232">
    <property type="entry name" value="NtrY"/>
</dbReference>
<accession>A0A1R1MNN9</accession>
<feature type="domain" description="HAMP" evidence="12">
    <location>
        <begin position="277"/>
        <end position="329"/>
    </location>
</feature>
<keyword evidence="5" id="KW-0808">Transferase</keyword>
<dbReference type="InterPro" id="IPR003661">
    <property type="entry name" value="HisK_dim/P_dom"/>
</dbReference>
<feature type="transmembrane region" description="Helical" evidence="10">
    <location>
        <begin position="12"/>
        <end position="28"/>
    </location>
</feature>
<dbReference type="InterPro" id="IPR005467">
    <property type="entry name" value="His_kinase_dom"/>
</dbReference>
<dbReference type="SUPFAM" id="SSF55874">
    <property type="entry name" value="ATPase domain of HSP90 chaperone/DNA topoisomerase II/histidine kinase"/>
    <property type="match status" value="1"/>
</dbReference>
<feature type="domain" description="Histidine kinase" evidence="11">
    <location>
        <begin position="454"/>
        <end position="654"/>
    </location>
</feature>
<dbReference type="Pfam" id="PF02518">
    <property type="entry name" value="HATPase_c"/>
    <property type="match status" value="1"/>
</dbReference>
<gene>
    <name evidence="13" type="ORF">BLW93_00130</name>
</gene>
<evidence type="ECO:0000256" key="3">
    <source>
        <dbReference type="ARBA" id="ARBA00012438"/>
    </source>
</evidence>
<keyword evidence="8 10" id="KW-1133">Transmembrane helix</keyword>
<proteinExistence type="predicted"/>
<name>A0A1R1MNN9_9BACT</name>
<dbReference type="GO" id="GO:0016020">
    <property type="term" value="C:membrane"/>
    <property type="evidence" value="ECO:0007669"/>
    <property type="project" value="UniProtKB-SubCell"/>
</dbReference>
<dbReference type="EC" id="2.7.13.3" evidence="3"/>
<comment type="caution">
    <text evidence="13">The sequence shown here is derived from an EMBL/GenBank/DDBJ whole genome shotgun (WGS) entry which is preliminary data.</text>
</comment>
<evidence type="ECO:0000259" key="12">
    <source>
        <dbReference type="PROSITE" id="PS50885"/>
    </source>
</evidence>
<dbReference type="SMART" id="SM00388">
    <property type="entry name" value="HisKA"/>
    <property type="match status" value="1"/>
</dbReference>
<dbReference type="EMBL" id="MOEN01000001">
    <property type="protein sequence ID" value="OMH41330.1"/>
    <property type="molecule type" value="Genomic_DNA"/>
</dbReference>
<dbReference type="GO" id="GO:0000155">
    <property type="term" value="F:phosphorelay sensor kinase activity"/>
    <property type="evidence" value="ECO:0007669"/>
    <property type="project" value="InterPro"/>
</dbReference>
<dbReference type="CDD" id="cd06225">
    <property type="entry name" value="HAMP"/>
    <property type="match status" value="1"/>
</dbReference>
<dbReference type="Gene3D" id="1.10.287.130">
    <property type="match status" value="1"/>
</dbReference>
<evidence type="ECO:0000259" key="11">
    <source>
        <dbReference type="PROSITE" id="PS50109"/>
    </source>
</evidence>
<evidence type="ECO:0000256" key="9">
    <source>
        <dbReference type="ARBA" id="ARBA00023136"/>
    </source>
</evidence>
<dbReference type="SUPFAM" id="SSF47384">
    <property type="entry name" value="Homodimeric domain of signal transducing histidine kinase"/>
    <property type="match status" value="1"/>
</dbReference>
<sequence>MFRTKSSRDRALKIAGLSLLFVILLFYGTRFISGISGKFYLSNPTFHILFSLNLLVLLVIFVFLIRNIFLFFIPHRSTRLRFKLVTAFSLLILGPSLFAVIISTSFVNKGLDRLFRLQMKRSVETSLLLARESLNLVADDIARFLKTFPSFKRVNPVEEGFEGICRIGKSVECKGNIEVEPLTVKKVLEVESIYSRFDVKKRELTVCVKRRGRIYCASRKIPSSFVKNFSQLEQLQKDYNMLKTYERPIKGIYTATFLIMAFLVLFGALWFARYFEKRINIPVESLYRATKKISRGNLDVKVEEEGTDELKNVIVAFNYMVEQLKALKEKLESEKNYVEKVINSISPAVITVSKDGEVISYNLAALSIVKNLEGRKQFMEVFSPYPEIKATVQELLLYGGGRREISEIVDGNERFLSVEVIPFPDGEGSVVIIEDFTEMVNAQKMSAWKEVAQRLAHEIKNPLTPISLSAERVRRLISKQDVPEELKRAVDKAVSLIVEEVEIIRRLVDEFRTFARLPLPEKKMEDLNRLIETYALAYGEKIKINFDFGDIPEIPVDKKLFREVFLNLMENSIDAGATAVSISTFYKDGRVYISFRDNGPGIPENLRDKIFSPHMSTKKSGWGLGLAIAKRIIEDHGGKIYLVDGNTFVIELPA</sequence>
<dbReference type="PANTHER" id="PTHR45528">
    <property type="entry name" value="SENSOR HISTIDINE KINASE CPXA"/>
    <property type="match status" value="1"/>
</dbReference>
<evidence type="ECO:0000256" key="4">
    <source>
        <dbReference type="ARBA" id="ARBA00022553"/>
    </source>
</evidence>
<evidence type="ECO:0000256" key="2">
    <source>
        <dbReference type="ARBA" id="ARBA00004141"/>
    </source>
</evidence>
<dbReference type="Pfam" id="PF00672">
    <property type="entry name" value="HAMP"/>
    <property type="match status" value="1"/>
</dbReference>
<dbReference type="InterPro" id="IPR003660">
    <property type="entry name" value="HAMP_dom"/>
</dbReference>
<dbReference type="InterPro" id="IPR036890">
    <property type="entry name" value="HATPase_C_sf"/>
</dbReference>
<evidence type="ECO:0000256" key="1">
    <source>
        <dbReference type="ARBA" id="ARBA00000085"/>
    </source>
</evidence>
<dbReference type="OrthoDB" id="9815750at2"/>
<dbReference type="InterPro" id="IPR050398">
    <property type="entry name" value="HssS/ArlS-like"/>
</dbReference>
<evidence type="ECO:0000313" key="14">
    <source>
        <dbReference type="Proteomes" id="UP000187408"/>
    </source>
</evidence>
<dbReference type="SUPFAM" id="SSF55785">
    <property type="entry name" value="PYP-like sensor domain (PAS domain)"/>
    <property type="match status" value="1"/>
</dbReference>
<dbReference type="InterPro" id="IPR035965">
    <property type="entry name" value="PAS-like_dom_sf"/>
</dbReference>
<feature type="transmembrane region" description="Helical" evidence="10">
    <location>
        <begin position="251"/>
        <end position="272"/>
    </location>
</feature>
<feature type="transmembrane region" description="Helical" evidence="10">
    <location>
        <begin position="84"/>
        <end position="107"/>
    </location>
</feature>
<dbReference type="Proteomes" id="UP000187408">
    <property type="component" value="Unassembled WGS sequence"/>
</dbReference>
<keyword evidence="14" id="KW-1185">Reference proteome</keyword>
<dbReference type="InterPro" id="IPR036097">
    <property type="entry name" value="HisK_dim/P_sf"/>
</dbReference>
<comment type="catalytic activity">
    <reaction evidence="1">
        <text>ATP + protein L-histidine = ADP + protein N-phospho-L-histidine.</text>
        <dbReference type="EC" id="2.7.13.3"/>
    </reaction>
</comment>
<dbReference type="PROSITE" id="PS50885">
    <property type="entry name" value="HAMP"/>
    <property type="match status" value="1"/>
</dbReference>
<organism evidence="13 14">
    <name type="scientific">Desulfurobacterium indicum</name>
    <dbReference type="NCBI Taxonomy" id="1914305"/>
    <lineage>
        <taxon>Bacteria</taxon>
        <taxon>Pseudomonadati</taxon>
        <taxon>Aquificota</taxon>
        <taxon>Aquificia</taxon>
        <taxon>Desulfurobacteriales</taxon>
        <taxon>Desulfurobacteriaceae</taxon>
        <taxon>Desulfurobacterium</taxon>
    </lineage>
</organism>
<dbReference type="SMART" id="SM00387">
    <property type="entry name" value="HATPase_c"/>
    <property type="match status" value="1"/>
</dbReference>